<evidence type="ECO:0000313" key="7">
    <source>
        <dbReference type="EMBL" id="BAC19697.1"/>
    </source>
</evidence>
<dbReference type="Gene3D" id="2.102.10.10">
    <property type="entry name" value="Rieske [2Fe-2S] iron-sulphur domain"/>
    <property type="match status" value="1"/>
</dbReference>
<name>Q8FT05_COREF</name>
<dbReference type="HOGENOM" id="CLU_007884_15_1_11"/>
<dbReference type="InterPro" id="IPR017941">
    <property type="entry name" value="Rieske_2Fe-2S"/>
</dbReference>
<dbReference type="FunFam" id="2.102.10.10:FF:000014">
    <property type="entry name" value="Oxidoreductase, FAD dependent"/>
    <property type="match status" value="1"/>
</dbReference>
<dbReference type="Pfam" id="PF01266">
    <property type="entry name" value="DAO"/>
    <property type="match status" value="1"/>
</dbReference>
<keyword evidence="4" id="KW-0411">Iron-sulfur</keyword>
<proteinExistence type="predicted"/>
<evidence type="ECO:0000256" key="5">
    <source>
        <dbReference type="ARBA" id="ARBA00023157"/>
    </source>
</evidence>
<feature type="domain" description="Rieske" evidence="6">
    <location>
        <begin position="463"/>
        <end position="549"/>
    </location>
</feature>
<evidence type="ECO:0000256" key="2">
    <source>
        <dbReference type="ARBA" id="ARBA00022723"/>
    </source>
</evidence>
<organism evidence="7 8">
    <name type="scientific">Corynebacterium efficiens (strain DSM 44549 / YS-314 / AJ 12310 / JCM 11189 / NBRC 100395)</name>
    <dbReference type="NCBI Taxonomy" id="196164"/>
    <lineage>
        <taxon>Bacteria</taxon>
        <taxon>Bacillati</taxon>
        <taxon>Actinomycetota</taxon>
        <taxon>Actinomycetes</taxon>
        <taxon>Mycobacteriales</taxon>
        <taxon>Corynebacteriaceae</taxon>
        <taxon>Corynebacterium</taxon>
    </lineage>
</organism>
<accession>Q8FT05</accession>
<dbReference type="GO" id="GO:0004497">
    <property type="term" value="F:monooxygenase activity"/>
    <property type="evidence" value="ECO:0007669"/>
    <property type="project" value="UniProtKB-ARBA"/>
</dbReference>
<sequence length="549" mass="59293">MAPGSSGVPLYAFRSAVLRGPADCRALSHPQHVTAIIGSIGPMTAQAHQARHASLWQEDAVSQDFPALEGDRSFDVAVVGGGITGMTTALLLAREGRSVCLIDQNKVGTGTTGYTTGKVTSQHHLTYARITKTHGHDGARVYAQAMEAAKEQVAGFVDEGIDCDFRRRSSIIYATNSGERKQLEEETKAAQQAGLPAFFDESVALPFRTRGGMRFDNQAEFHAGRYMDGLTRLATEAGVEIFENTRGTDVDESGGGCVVHTPNGLIRADHVVVATLMPFLDRSLMFARAYASRSYVVTARIHNPLPDASFMAAGAPQYSIRSVPHDGGELLMVLGESHSTGSPKAQPERYDKLGDFVNRHWNVESFEHRWSSQDYMPDDHVPYIGPVNARSSRVFVATGFKKWGLTAGTLAGMLLTDAISGRPNPWADLFTTTRVKALAAAPKFLTANTRVAVRMVGDRVLSLKQPDITELQPGEGGIVNSCGKKVAGYRDEAGNLHAVSSTCTHLGCQVAWNGAERTWDCPCHASRFTVDGEVLNGPATRTLPPRRTP</sequence>
<dbReference type="Gene3D" id="3.30.9.10">
    <property type="entry name" value="D-Amino Acid Oxidase, subunit A, domain 2"/>
    <property type="match status" value="1"/>
</dbReference>
<reference evidence="7 8" key="1">
    <citation type="journal article" date="2003" name="Genome Res.">
        <title>Comparative complete genome sequence analysis of the amino acid replacements responsible for the thermostability of Corynebacterium efficiens.</title>
        <authorList>
            <person name="Nishio Y."/>
            <person name="Nakamura Y."/>
            <person name="Kawarabayasi Y."/>
            <person name="Usuda Y."/>
            <person name="Kimura E."/>
            <person name="Sugimoto S."/>
            <person name="Matsui K."/>
            <person name="Yamagishi A."/>
            <person name="Kikuchi H."/>
            <person name="Ikeo K."/>
            <person name="Gojobori T."/>
        </authorList>
    </citation>
    <scope>NUCLEOTIDE SEQUENCE [LARGE SCALE GENOMIC DNA]</scope>
    <source>
        <strain evidence="8">DSM 44549 / YS-314 / AJ 12310 / JCM 11189 / NBRC 100395</strain>
    </source>
</reference>
<dbReference type="InterPro" id="IPR036188">
    <property type="entry name" value="FAD/NAD-bd_sf"/>
</dbReference>
<keyword evidence="1" id="KW-0001">2Fe-2S</keyword>
<protein>
    <recommendedName>
        <fullName evidence="6">Rieske domain-containing protein</fullName>
    </recommendedName>
</protein>
<dbReference type="AlphaFoldDB" id="Q8FT05"/>
<evidence type="ECO:0000256" key="3">
    <source>
        <dbReference type="ARBA" id="ARBA00023004"/>
    </source>
</evidence>
<dbReference type="GO" id="GO:0051537">
    <property type="term" value="F:2 iron, 2 sulfur cluster binding"/>
    <property type="evidence" value="ECO:0007669"/>
    <property type="project" value="UniProtKB-KW"/>
</dbReference>
<dbReference type="EMBL" id="BA000035">
    <property type="protein sequence ID" value="BAC19697.1"/>
    <property type="molecule type" value="Genomic_DNA"/>
</dbReference>
<keyword evidence="3" id="KW-0408">Iron</keyword>
<dbReference type="PRINTS" id="PR00162">
    <property type="entry name" value="RIESKE"/>
</dbReference>
<keyword evidence="8" id="KW-1185">Reference proteome</keyword>
<dbReference type="eggNOG" id="COG0723">
    <property type="taxonomic scope" value="Bacteria"/>
</dbReference>
<dbReference type="Proteomes" id="UP000001409">
    <property type="component" value="Chromosome"/>
</dbReference>
<dbReference type="GO" id="GO:0005737">
    <property type="term" value="C:cytoplasm"/>
    <property type="evidence" value="ECO:0007669"/>
    <property type="project" value="TreeGrafter"/>
</dbReference>
<evidence type="ECO:0000256" key="1">
    <source>
        <dbReference type="ARBA" id="ARBA00022714"/>
    </source>
</evidence>
<dbReference type="GO" id="GO:0016705">
    <property type="term" value="F:oxidoreductase activity, acting on paired donors, with incorporation or reduction of molecular oxygen"/>
    <property type="evidence" value="ECO:0007669"/>
    <property type="project" value="UniProtKB-ARBA"/>
</dbReference>
<dbReference type="STRING" id="196164.gene:10743337"/>
<dbReference type="PANTHER" id="PTHR13847:SF274">
    <property type="entry name" value="RIESKE 2FE-2S IRON-SULFUR PROTEIN YHFW-RELATED"/>
    <property type="match status" value="1"/>
</dbReference>
<dbReference type="InterPro" id="IPR038010">
    <property type="entry name" value="YhfW_C"/>
</dbReference>
<dbReference type="PROSITE" id="PS51296">
    <property type="entry name" value="RIESKE"/>
    <property type="match status" value="1"/>
</dbReference>
<dbReference type="Pfam" id="PF00355">
    <property type="entry name" value="Rieske"/>
    <property type="match status" value="1"/>
</dbReference>
<dbReference type="InterPro" id="IPR036922">
    <property type="entry name" value="Rieske_2Fe-2S_sf"/>
</dbReference>
<dbReference type="GO" id="GO:0046872">
    <property type="term" value="F:metal ion binding"/>
    <property type="evidence" value="ECO:0007669"/>
    <property type="project" value="UniProtKB-KW"/>
</dbReference>
<evidence type="ECO:0000313" key="8">
    <source>
        <dbReference type="Proteomes" id="UP000001409"/>
    </source>
</evidence>
<dbReference type="KEGG" id="cef:CE2887"/>
<dbReference type="InterPro" id="IPR006076">
    <property type="entry name" value="FAD-dep_OxRdtase"/>
</dbReference>
<dbReference type="GO" id="GO:0016020">
    <property type="term" value="C:membrane"/>
    <property type="evidence" value="ECO:0007669"/>
    <property type="project" value="InterPro"/>
</dbReference>
<dbReference type="PANTHER" id="PTHR13847">
    <property type="entry name" value="SARCOSINE DEHYDROGENASE-RELATED"/>
    <property type="match status" value="1"/>
</dbReference>
<dbReference type="SUPFAM" id="SSF50022">
    <property type="entry name" value="ISP domain"/>
    <property type="match status" value="1"/>
</dbReference>
<evidence type="ECO:0000259" key="6">
    <source>
        <dbReference type="PROSITE" id="PS51296"/>
    </source>
</evidence>
<dbReference type="SUPFAM" id="SSF51905">
    <property type="entry name" value="FAD/NAD(P)-binding domain"/>
    <property type="match status" value="1"/>
</dbReference>
<dbReference type="InterPro" id="IPR005805">
    <property type="entry name" value="Rieske_Fe-S_prot_C"/>
</dbReference>
<keyword evidence="5" id="KW-1015">Disulfide bond</keyword>
<dbReference type="OrthoDB" id="9767869at2"/>
<evidence type="ECO:0000256" key="4">
    <source>
        <dbReference type="ARBA" id="ARBA00023014"/>
    </source>
</evidence>
<dbReference type="Gene3D" id="3.50.50.60">
    <property type="entry name" value="FAD/NAD(P)-binding domain"/>
    <property type="match status" value="1"/>
</dbReference>
<dbReference type="CDD" id="cd03477">
    <property type="entry name" value="Rieske_YhfW_C"/>
    <property type="match status" value="1"/>
</dbReference>
<dbReference type="eggNOG" id="COG0665">
    <property type="taxonomic scope" value="Bacteria"/>
</dbReference>
<accession>C8NS18</accession>
<keyword evidence="2" id="KW-0479">Metal-binding</keyword>